<feature type="transmembrane region" description="Helical" evidence="2">
    <location>
        <begin position="6"/>
        <end position="23"/>
    </location>
</feature>
<feature type="compositionally biased region" description="Basic and acidic residues" evidence="1">
    <location>
        <begin position="58"/>
        <end position="69"/>
    </location>
</feature>
<keyword evidence="2" id="KW-0812">Transmembrane</keyword>
<dbReference type="InterPro" id="IPR053779">
    <property type="entry name" value="GlpR"/>
</dbReference>
<keyword evidence="2" id="KW-0472">Membrane</keyword>
<sequence length="351" mass="38223">MSPTLVIILIIVVWLIVLAPLLLRGQRPIHKSGEAFDETRVLYEGGSGTLGRRRQPRLRAEDVRSHGRDEEDDYELVEAEAAELVSDEDVLIDEPGHVVDGEVVADTTGSTAASAMLALGGSDADADADDEGLASVDDSVEAEEARGGTYDLDDTYTGPADLLHPSTRVADAADHSEVAELKGTEDSAPAEPEELSEEEVEFARRRSARGGWDPDLVAQRSHDLYARRRRTLVGLVAAVVVTLLVAVVVGGWMWVAPAVATGLTALYLSALRTQVRQESELRAVRVRHLRRARLGVRQSGVPAQLRHPAGNVLEFDDESPDFHDLAVTDRGAALRETHEDRAPRRSFRRVS</sequence>
<dbReference type="Proteomes" id="UP000029914">
    <property type="component" value="Chromosome"/>
</dbReference>
<dbReference type="NCBIfam" id="NF045516">
    <property type="entry name" value="GlpR"/>
    <property type="match status" value="1"/>
</dbReference>
<gene>
    <name evidence="3" type="ORF">CDOO_04370</name>
</gene>
<keyword evidence="2" id="KW-1133">Transmembrane helix</keyword>
<accession>A0A097IEK0</accession>
<protein>
    <submittedName>
        <fullName evidence="3">Uncharacterized protein</fullName>
    </submittedName>
</protein>
<keyword evidence="4" id="KW-1185">Reference proteome</keyword>
<feature type="region of interest" description="Disordered" evidence="1">
    <location>
        <begin position="177"/>
        <end position="196"/>
    </location>
</feature>
<evidence type="ECO:0000313" key="3">
    <source>
        <dbReference type="EMBL" id="AIT60567.1"/>
    </source>
</evidence>
<dbReference type="HOGENOM" id="CLU_037505_0_0_11"/>
<dbReference type="RefSeq" id="WP_018021919.1">
    <property type="nucleotide sequence ID" value="NZ_AQUX01000004.1"/>
</dbReference>
<dbReference type="eggNOG" id="ENOG50334B8">
    <property type="taxonomic scope" value="Bacteria"/>
</dbReference>
<reference evidence="3 4" key="1">
    <citation type="submission" date="2013-09" db="EMBL/GenBank/DDBJ databases">
        <title>Complete genome sequence of Corynebacterium doosanense CAU 212(T) (=DSM 45436(T)), isolated from activated sludge.</title>
        <authorList>
            <person name="Schaffert L."/>
            <person name="Albersmeier A."/>
            <person name="Kalinowski J."/>
            <person name="Ruckert C."/>
        </authorList>
    </citation>
    <scope>NUCLEOTIDE SEQUENCE [LARGE SCALE GENOMIC DNA]</scope>
    <source>
        <strain evidence="3 4">CAU 212</strain>
    </source>
</reference>
<feature type="transmembrane region" description="Helical" evidence="2">
    <location>
        <begin position="232"/>
        <end position="255"/>
    </location>
</feature>
<dbReference type="KEGG" id="cdo:CDOO_04370"/>
<dbReference type="EMBL" id="CP006764">
    <property type="protein sequence ID" value="AIT60567.1"/>
    <property type="molecule type" value="Genomic_DNA"/>
</dbReference>
<proteinExistence type="predicted"/>
<name>A0A097IEK0_9CORY</name>
<feature type="region of interest" description="Disordered" evidence="1">
    <location>
        <begin position="47"/>
        <end position="72"/>
    </location>
</feature>
<organism evidence="3 4">
    <name type="scientific">Corynebacterium doosanense CAU 212 = DSM 45436</name>
    <dbReference type="NCBI Taxonomy" id="558173"/>
    <lineage>
        <taxon>Bacteria</taxon>
        <taxon>Bacillati</taxon>
        <taxon>Actinomycetota</taxon>
        <taxon>Actinomycetes</taxon>
        <taxon>Mycobacteriales</taxon>
        <taxon>Corynebacteriaceae</taxon>
        <taxon>Corynebacterium</taxon>
    </lineage>
</organism>
<evidence type="ECO:0000313" key="4">
    <source>
        <dbReference type="Proteomes" id="UP000029914"/>
    </source>
</evidence>
<dbReference type="STRING" id="558173.CDOO_04370"/>
<evidence type="ECO:0000256" key="2">
    <source>
        <dbReference type="SAM" id="Phobius"/>
    </source>
</evidence>
<dbReference type="AlphaFoldDB" id="A0A097IEK0"/>
<evidence type="ECO:0000256" key="1">
    <source>
        <dbReference type="SAM" id="MobiDB-lite"/>
    </source>
</evidence>